<comment type="caution">
    <text evidence="2">The sequence shown here is derived from an EMBL/GenBank/DDBJ whole genome shotgun (WGS) entry which is preliminary data.</text>
</comment>
<dbReference type="EMBL" id="CAJVPZ010059825">
    <property type="protein sequence ID" value="CAG8789536.1"/>
    <property type="molecule type" value="Genomic_DNA"/>
</dbReference>
<reference evidence="2" key="1">
    <citation type="submission" date="2021-06" db="EMBL/GenBank/DDBJ databases">
        <authorList>
            <person name="Kallberg Y."/>
            <person name="Tangrot J."/>
            <person name="Rosling A."/>
        </authorList>
    </citation>
    <scope>NUCLEOTIDE SEQUENCE</scope>
    <source>
        <strain evidence="2">IN212</strain>
    </source>
</reference>
<evidence type="ECO:0000313" key="2">
    <source>
        <dbReference type="EMBL" id="CAG8789536.1"/>
    </source>
</evidence>
<feature type="compositionally biased region" description="Polar residues" evidence="1">
    <location>
        <begin position="60"/>
        <end position="71"/>
    </location>
</feature>
<protein>
    <submittedName>
        <fullName evidence="2">10810_t:CDS:1</fullName>
    </submittedName>
</protein>
<name>A0A9N9P024_9GLOM</name>
<feature type="non-terminal residue" evidence="2">
    <location>
        <position position="1"/>
    </location>
</feature>
<proteinExistence type="predicted"/>
<dbReference type="Proteomes" id="UP000789396">
    <property type="component" value="Unassembled WGS sequence"/>
</dbReference>
<dbReference type="AlphaFoldDB" id="A0A9N9P024"/>
<accession>A0A9N9P024</accession>
<evidence type="ECO:0000256" key="1">
    <source>
        <dbReference type="SAM" id="MobiDB-lite"/>
    </source>
</evidence>
<keyword evidence="3" id="KW-1185">Reference proteome</keyword>
<sequence>GAVYGGIASNGTNNYIASDKNEEELVEPSIRRSSRPMKRVNYAEIDGSDEERDSRKIRRTNNATNSESAESPSAELTLEIGAEFANKLSSVRDTNPEIWTPDIENYIDNVLKKSGKQFKNAILVDVPDNLFRFYNLVDINPTIDKKIGERKYITYQISSIYKFYEKTFFNLDFDWIESHVRSAKITKSGTNSGIVK</sequence>
<feature type="region of interest" description="Disordered" evidence="1">
    <location>
        <begin position="1"/>
        <end position="73"/>
    </location>
</feature>
<feature type="non-terminal residue" evidence="2">
    <location>
        <position position="196"/>
    </location>
</feature>
<gene>
    <name evidence="2" type="ORF">RFULGI_LOCUS16605</name>
</gene>
<evidence type="ECO:0000313" key="3">
    <source>
        <dbReference type="Proteomes" id="UP000789396"/>
    </source>
</evidence>
<dbReference type="OrthoDB" id="2431961at2759"/>
<organism evidence="2 3">
    <name type="scientific">Racocetra fulgida</name>
    <dbReference type="NCBI Taxonomy" id="60492"/>
    <lineage>
        <taxon>Eukaryota</taxon>
        <taxon>Fungi</taxon>
        <taxon>Fungi incertae sedis</taxon>
        <taxon>Mucoromycota</taxon>
        <taxon>Glomeromycotina</taxon>
        <taxon>Glomeromycetes</taxon>
        <taxon>Diversisporales</taxon>
        <taxon>Gigasporaceae</taxon>
        <taxon>Racocetra</taxon>
    </lineage>
</organism>